<dbReference type="EMBL" id="AP024086">
    <property type="protein sequence ID" value="BCL60905.1"/>
    <property type="molecule type" value="Genomic_DNA"/>
</dbReference>
<dbReference type="Proteomes" id="UP000826725">
    <property type="component" value="Chromosome"/>
</dbReference>
<proteinExistence type="predicted"/>
<gene>
    <name evidence="1" type="ORF">DGMP_15980</name>
</gene>
<evidence type="ECO:0000313" key="1">
    <source>
        <dbReference type="EMBL" id="BCL60905.1"/>
    </source>
</evidence>
<protein>
    <submittedName>
        <fullName evidence="1">Uncharacterized protein</fullName>
    </submittedName>
</protein>
<accession>A0A8D5JP55</accession>
<keyword evidence="2" id="KW-1185">Reference proteome</keyword>
<organism evidence="1 2">
    <name type="scientific">Desulfomarina profundi</name>
    <dbReference type="NCBI Taxonomy" id="2772557"/>
    <lineage>
        <taxon>Bacteria</taxon>
        <taxon>Pseudomonadati</taxon>
        <taxon>Thermodesulfobacteriota</taxon>
        <taxon>Desulfobulbia</taxon>
        <taxon>Desulfobulbales</taxon>
        <taxon>Desulfobulbaceae</taxon>
        <taxon>Desulfomarina</taxon>
    </lineage>
</organism>
<name>A0A8D5JP55_9BACT</name>
<dbReference type="AlphaFoldDB" id="A0A8D5JP55"/>
<sequence length="77" mass="9097">MTEDVFEGINCFIFRQFREKSEMTKVYTEHGNRISGGLFRNMKQSAISTKDNYKIKNWCNLVDRYTDLFLFKPGCKG</sequence>
<evidence type="ECO:0000313" key="2">
    <source>
        <dbReference type="Proteomes" id="UP000826725"/>
    </source>
</evidence>
<reference evidence="1" key="1">
    <citation type="submission" date="2020-09" db="EMBL/GenBank/DDBJ databases">
        <title>Desulfogranum mesoprofundum gen. nov., sp. nov., a novel mesophilic, sulfate-reducing chemolithoautotroph isolated from a deep-sea hydrothermal vent chimney in the Suiyo Seamount.</title>
        <authorList>
            <person name="Hashimoto Y."/>
            <person name="Nakagawa S."/>
        </authorList>
    </citation>
    <scope>NUCLEOTIDE SEQUENCE</scope>
    <source>
        <strain evidence="1">KT2</strain>
    </source>
</reference>
<dbReference type="KEGG" id="dbk:DGMP_15980"/>